<dbReference type="PANTHER" id="PTHR12598:SF0">
    <property type="entry name" value="COPPER HOMEOSTASIS PROTEIN CUTC HOMOLOG"/>
    <property type="match status" value="1"/>
</dbReference>
<gene>
    <name evidence="2" type="primary">cutC</name>
    <name evidence="3" type="ORF">A3840_09210</name>
</gene>
<dbReference type="AlphaFoldDB" id="A0A178HXZ2"/>
<dbReference type="HAMAP" id="MF_00795">
    <property type="entry name" value="CutC"/>
    <property type="match status" value="1"/>
</dbReference>
<dbReference type="GO" id="GO:0005507">
    <property type="term" value="F:copper ion binding"/>
    <property type="evidence" value="ECO:0007669"/>
    <property type="project" value="TreeGrafter"/>
</dbReference>
<accession>A0A178HXZ2</accession>
<evidence type="ECO:0000313" key="3">
    <source>
        <dbReference type="EMBL" id="OAM77517.1"/>
    </source>
</evidence>
<dbReference type="InterPro" id="IPR036822">
    <property type="entry name" value="CutC-like_dom_sf"/>
</dbReference>
<comment type="caution">
    <text evidence="2">Once thought to be involved in copper homeostasis, experiments in E.coli have shown this is not the case.</text>
</comment>
<protein>
    <recommendedName>
        <fullName evidence="2">PF03932 family protein CutC</fullName>
    </recommendedName>
</protein>
<dbReference type="Pfam" id="PF03932">
    <property type="entry name" value="CutC"/>
    <property type="match status" value="1"/>
</dbReference>
<dbReference type="STRING" id="1770058.A3840_09210"/>
<dbReference type="Gene3D" id="3.20.20.380">
    <property type="entry name" value="Copper homeostasis (CutC) domain"/>
    <property type="match status" value="1"/>
</dbReference>
<comment type="similarity">
    <text evidence="1 2">Belongs to the CutC family.</text>
</comment>
<sequence>MTLLEICVDDAAGLEAAIAGGADRVELCSVLELGGLTPTPGLIALAGHANVPVRAMIRPRPGDFVFSESDLAAMLADIEAVRRAGLEGVVLGASLPDGRLDLDILGILAKAAAGLKRTLHRAIDLVPDMEEAVEQAIALGFDTILTAGRARTAPQGMDQLALAHRIAAGRIAIMAGSGIDADTAPALLARVPLPALHASCSTAAPPASPPAIRLGFDSPGRRSTSFEKVSALKAVLSAPSSSLP</sequence>
<dbReference type="GO" id="GO:0005737">
    <property type="term" value="C:cytoplasm"/>
    <property type="evidence" value="ECO:0007669"/>
    <property type="project" value="UniProtKB-SubCell"/>
</dbReference>
<evidence type="ECO:0000256" key="2">
    <source>
        <dbReference type="HAMAP-Rule" id="MF_00795"/>
    </source>
</evidence>
<evidence type="ECO:0000313" key="4">
    <source>
        <dbReference type="Proteomes" id="UP000078389"/>
    </source>
</evidence>
<dbReference type="EMBL" id="LVVY01000081">
    <property type="protein sequence ID" value="OAM77517.1"/>
    <property type="molecule type" value="Genomic_DNA"/>
</dbReference>
<proteinExistence type="inferred from homology"/>
<comment type="subcellular location">
    <subcellularLocation>
        <location evidence="2">Cytoplasm</location>
    </subcellularLocation>
</comment>
<dbReference type="RefSeq" id="WP_067455232.1">
    <property type="nucleotide sequence ID" value="NZ_LVVY01000081.1"/>
</dbReference>
<dbReference type="SUPFAM" id="SSF110395">
    <property type="entry name" value="CutC-like"/>
    <property type="match status" value="1"/>
</dbReference>
<keyword evidence="2" id="KW-0963">Cytoplasm</keyword>
<dbReference type="InterPro" id="IPR005627">
    <property type="entry name" value="CutC-like"/>
</dbReference>
<reference evidence="3 4" key="1">
    <citation type="submission" date="2016-03" db="EMBL/GenBank/DDBJ databases">
        <title>Genome sequencing of Devosia sp. S37.</title>
        <authorList>
            <person name="Mohd Nor M."/>
        </authorList>
    </citation>
    <scope>NUCLEOTIDE SEQUENCE [LARGE SCALE GENOMIC DNA]</scope>
    <source>
        <strain evidence="3 4">S37</strain>
    </source>
</reference>
<dbReference type="Proteomes" id="UP000078389">
    <property type="component" value="Unassembled WGS sequence"/>
</dbReference>
<name>A0A178HXZ2_9HYPH</name>
<organism evidence="3 4">
    <name type="scientific">Devosia elaeis</name>
    <dbReference type="NCBI Taxonomy" id="1770058"/>
    <lineage>
        <taxon>Bacteria</taxon>
        <taxon>Pseudomonadati</taxon>
        <taxon>Pseudomonadota</taxon>
        <taxon>Alphaproteobacteria</taxon>
        <taxon>Hyphomicrobiales</taxon>
        <taxon>Devosiaceae</taxon>
        <taxon>Devosia</taxon>
    </lineage>
</organism>
<dbReference type="OrthoDB" id="9815677at2"/>
<comment type="caution">
    <text evidence="3">The sequence shown here is derived from an EMBL/GenBank/DDBJ whole genome shotgun (WGS) entry which is preliminary data.</text>
</comment>
<keyword evidence="4" id="KW-1185">Reference proteome</keyword>
<dbReference type="PANTHER" id="PTHR12598">
    <property type="entry name" value="COPPER HOMEOSTASIS PROTEIN CUTC"/>
    <property type="match status" value="1"/>
</dbReference>
<evidence type="ECO:0000256" key="1">
    <source>
        <dbReference type="ARBA" id="ARBA00007768"/>
    </source>
</evidence>